<keyword evidence="2" id="KW-1185">Reference proteome</keyword>
<organism evidence="1 2">
    <name type="scientific">Trichonephila clavipes</name>
    <name type="common">Golden silk orbweaver</name>
    <name type="synonym">Nephila clavipes</name>
    <dbReference type="NCBI Taxonomy" id="2585209"/>
    <lineage>
        <taxon>Eukaryota</taxon>
        <taxon>Metazoa</taxon>
        <taxon>Ecdysozoa</taxon>
        <taxon>Arthropoda</taxon>
        <taxon>Chelicerata</taxon>
        <taxon>Arachnida</taxon>
        <taxon>Araneae</taxon>
        <taxon>Araneomorphae</taxon>
        <taxon>Entelegynae</taxon>
        <taxon>Araneoidea</taxon>
        <taxon>Nephilidae</taxon>
        <taxon>Trichonephila</taxon>
    </lineage>
</organism>
<dbReference type="PANTHER" id="PTHR45913:SF19">
    <property type="entry name" value="LOW QUALITY PROTEIN: ZINC FINGER BED DOMAIN-CONTAINING PROTEIN 5-LIKE"/>
    <property type="match status" value="1"/>
</dbReference>
<comment type="caution">
    <text evidence="1">The sequence shown here is derived from an EMBL/GenBank/DDBJ whole genome shotgun (WGS) entry which is preliminary data.</text>
</comment>
<dbReference type="Proteomes" id="UP000887159">
    <property type="component" value="Unassembled WGS sequence"/>
</dbReference>
<proteinExistence type="predicted"/>
<accession>A0A8X6VLW9</accession>
<dbReference type="AlphaFoldDB" id="A0A8X6VLW9"/>
<evidence type="ECO:0000313" key="2">
    <source>
        <dbReference type="Proteomes" id="UP000887159"/>
    </source>
</evidence>
<gene>
    <name evidence="1" type="primary">ZBED5</name>
    <name evidence="1" type="ORF">TNCV_284721</name>
</gene>
<evidence type="ECO:0000313" key="1">
    <source>
        <dbReference type="EMBL" id="GFY12369.1"/>
    </source>
</evidence>
<protein>
    <submittedName>
        <fullName evidence="1">Zinc finger BED domain-containing protein 5</fullName>
    </submittedName>
</protein>
<name>A0A8X6VLW9_TRICX</name>
<sequence length="305" mass="34478">MVRIGDPCIVASPYRVCSCYKKYLRDPHFTVASSIVSSEKDFADFSSVFLKTDDMVTIVRYFDPTIQTLIKKNGTRWLKGDKRFATTSSNEAEFSKAVRGEYTAITDPDDYATTSSSTVSKAKKRKYDESCISFGFVDSNGSPLCMLCSKLLPNSSMAPAKLRRHLETVHPECKDKNQDFFVRKKEQLLESPKTMMHVTQTINEKATEASYIVSYRIAQAGEAHTIAENLIKPCVLDITKCMLDEKSAKHVSTVPLSNDTVSRRIHDFASYVKQELVTRLQKARFVLQIDESTVKSLVWLSCWLS</sequence>
<dbReference type="PANTHER" id="PTHR45913">
    <property type="entry name" value="EPM2A-INTERACTING PROTEIN 1"/>
    <property type="match status" value="1"/>
</dbReference>
<reference evidence="1" key="1">
    <citation type="submission" date="2020-08" db="EMBL/GenBank/DDBJ databases">
        <title>Multicomponent nature underlies the extraordinary mechanical properties of spider dragline silk.</title>
        <authorList>
            <person name="Kono N."/>
            <person name="Nakamura H."/>
            <person name="Mori M."/>
            <person name="Yoshida Y."/>
            <person name="Ohtoshi R."/>
            <person name="Malay A.D."/>
            <person name="Moran D.A.P."/>
            <person name="Tomita M."/>
            <person name="Numata K."/>
            <person name="Arakawa K."/>
        </authorList>
    </citation>
    <scope>NUCLEOTIDE SEQUENCE</scope>
</reference>
<dbReference type="EMBL" id="BMAU01021313">
    <property type="protein sequence ID" value="GFY12369.1"/>
    <property type="molecule type" value="Genomic_DNA"/>
</dbReference>